<dbReference type="GeneID" id="82891498"/>
<dbReference type="PANTHER" id="PTHR21039">
    <property type="entry name" value="HISTIDINOL PHOSPHATASE-RELATED"/>
    <property type="match status" value="1"/>
</dbReference>
<dbReference type="Pfam" id="PF02811">
    <property type="entry name" value="PHP"/>
    <property type="match status" value="1"/>
</dbReference>
<reference evidence="10" key="1">
    <citation type="journal article" date="2022" name="Cell">
        <title>Design, construction, and in vivo augmentation of a complex gut microbiome.</title>
        <authorList>
            <person name="Cheng A.G."/>
            <person name="Ho P.Y."/>
            <person name="Aranda-Diaz A."/>
            <person name="Jain S."/>
            <person name="Yu F.B."/>
            <person name="Meng X."/>
            <person name="Wang M."/>
            <person name="Iakiviak M."/>
            <person name="Nagashima K."/>
            <person name="Zhao A."/>
            <person name="Murugkar P."/>
            <person name="Patil A."/>
            <person name="Atabakhsh K."/>
            <person name="Weakley A."/>
            <person name="Yan J."/>
            <person name="Brumbaugh A.R."/>
            <person name="Higginbottom S."/>
            <person name="Dimas A."/>
            <person name="Shiver A.L."/>
            <person name="Deutschbauer A."/>
            <person name="Neff N."/>
            <person name="Sonnenburg J.L."/>
            <person name="Huang K.C."/>
            <person name="Fischbach M.A."/>
        </authorList>
    </citation>
    <scope>NUCLEOTIDE SEQUENCE</scope>
    <source>
        <strain evidence="10">AP11</strain>
    </source>
</reference>
<comment type="similarity">
    <text evidence="2 8">Belongs to the PHP hydrolase family. HisK subfamily.</text>
</comment>
<evidence type="ECO:0000256" key="3">
    <source>
        <dbReference type="ARBA" id="ARBA00013085"/>
    </source>
</evidence>
<dbReference type="Gene3D" id="3.20.20.140">
    <property type="entry name" value="Metal-dependent hydrolases"/>
    <property type="match status" value="1"/>
</dbReference>
<dbReference type="EMBL" id="CP102294">
    <property type="protein sequence ID" value="UWN56442.1"/>
    <property type="molecule type" value="Genomic_DNA"/>
</dbReference>
<dbReference type="Proteomes" id="UP001059295">
    <property type="component" value="Chromosome"/>
</dbReference>
<keyword evidence="11" id="KW-1185">Reference proteome</keyword>
<evidence type="ECO:0000256" key="5">
    <source>
        <dbReference type="ARBA" id="ARBA00022801"/>
    </source>
</evidence>
<organism evidence="10 11">
    <name type="scientific">Alistipes ihumii AP11</name>
    <dbReference type="NCBI Taxonomy" id="1211813"/>
    <lineage>
        <taxon>Bacteria</taxon>
        <taxon>Pseudomonadati</taxon>
        <taxon>Bacteroidota</taxon>
        <taxon>Bacteroidia</taxon>
        <taxon>Bacteroidales</taxon>
        <taxon>Rikenellaceae</taxon>
        <taxon>Alistipes</taxon>
    </lineage>
</organism>
<gene>
    <name evidence="10" type="ORF">NQ491_07150</name>
</gene>
<dbReference type="InterPro" id="IPR010140">
    <property type="entry name" value="Histidinol_P_phosphatase_HisJ"/>
</dbReference>
<evidence type="ECO:0000259" key="9">
    <source>
        <dbReference type="Pfam" id="PF02811"/>
    </source>
</evidence>
<comment type="pathway">
    <text evidence="1 8">Amino-acid biosynthesis; L-histidine biosynthesis; L-histidine from 5-phospho-alpha-D-ribose 1-diphosphate: step 8/9.</text>
</comment>
<dbReference type="RefSeq" id="WP_026089702.1">
    <property type="nucleotide sequence ID" value="NZ_CAPH01000013.1"/>
</dbReference>
<dbReference type="CDD" id="cd12110">
    <property type="entry name" value="PHP_HisPPase_Hisj_like"/>
    <property type="match status" value="1"/>
</dbReference>
<feature type="domain" description="PHP" evidence="9">
    <location>
        <begin position="6"/>
        <end position="166"/>
    </location>
</feature>
<dbReference type="InterPro" id="IPR016195">
    <property type="entry name" value="Pol/histidinol_Pase-like"/>
</dbReference>
<dbReference type="InterPro" id="IPR004013">
    <property type="entry name" value="PHP_dom"/>
</dbReference>
<proteinExistence type="inferred from homology"/>
<protein>
    <recommendedName>
        <fullName evidence="3 8">Histidinol-phosphatase</fullName>
        <shortName evidence="8">HolPase</shortName>
        <ecNumber evidence="3 8">3.1.3.15</ecNumber>
    </recommendedName>
</protein>
<dbReference type="PANTHER" id="PTHR21039:SF0">
    <property type="entry name" value="HISTIDINOL-PHOSPHATASE"/>
    <property type="match status" value="1"/>
</dbReference>
<dbReference type="EC" id="3.1.3.15" evidence="3 8"/>
<evidence type="ECO:0000256" key="8">
    <source>
        <dbReference type="RuleBase" id="RU366003"/>
    </source>
</evidence>
<keyword evidence="5 8" id="KW-0378">Hydrolase</keyword>
<name>A0ABY5UWK7_9BACT</name>
<keyword evidence="4 8" id="KW-0028">Amino-acid biosynthesis</keyword>
<evidence type="ECO:0000256" key="7">
    <source>
        <dbReference type="ARBA" id="ARBA00049158"/>
    </source>
</evidence>
<evidence type="ECO:0000313" key="10">
    <source>
        <dbReference type="EMBL" id="UWN56442.1"/>
    </source>
</evidence>
<evidence type="ECO:0000313" key="11">
    <source>
        <dbReference type="Proteomes" id="UP001059295"/>
    </source>
</evidence>
<evidence type="ECO:0000256" key="6">
    <source>
        <dbReference type="ARBA" id="ARBA00023102"/>
    </source>
</evidence>
<evidence type="ECO:0000256" key="4">
    <source>
        <dbReference type="ARBA" id="ARBA00022605"/>
    </source>
</evidence>
<dbReference type="SUPFAM" id="SSF89550">
    <property type="entry name" value="PHP domain-like"/>
    <property type="match status" value="1"/>
</dbReference>
<evidence type="ECO:0000256" key="2">
    <source>
        <dbReference type="ARBA" id="ARBA00009152"/>
    </source>
</evidence>
<sequence>MQKTNFHTHTARCGHASGEDEQYVRSAIRGGYRVLGFSDHTPWSYASDFVSPIRMPLDALPDYVRSVRSLQRRYAGRIELRLGLECEYFEDYMPWLRDTIREYRLDYVIFGNHFYRTDERYPYFGSDTRSAEMLDLYAESAIRGMETGLYAYLAHPDLFMRSYGRFDGHCARIGREICRRASRLRMPLEYNVSMIAYNEAHGVAGVPHPDFWRIAADEGCTAIVGIDAHDHRVLESGLYYDRAVRELAALGIPVIDTIPFFEY</sequence>
<evidence type="ECO:0000256" key="1">
    <source>
        <dbReference type="ARBA" id="ARBA00004970"/>
    </source>
</evidence>
<keyword evidence="6 8" id="KW-0368">Histidine biosynthesis</keyword>
<comment type="catalytic activity">
    <reaction evidence="7 8">
        <text>L-histidinol phosphate + H2O = L-histidinol + phosphate</text>
        <dbReference type="Rhea" id="RHEA:14465"/>
        <dbReference type="ChEBI" id="CHEBI:15377"/>
        <dbReference type="ChEBI" id="CHEBI:43474"/>
        <dbReference type="ChEBI" id="CHEBI:57699"/>
        <dbReference type="ChEBI" id="CHEBI:57980"/>
        <dbReference type="EC" id="3.1.3.15"/>
    </reaction>
</comment>
<accession>A0ABY5UWK7</accession>